<proteinExistence type="predicted"/>
<dbReference type="AlphaFoldDB" id="A0A1I7XAD5"/>
<accession>A0A1I7XAD5</accession>
<protein>
    <submittedName>
        <fullName evidence="2">Cag pathogenicity island protein</fullName>
    </submittedName>
</protein>
<name>A0A1I7XAD5_HETBA</name>
<reference evidence="2" key="1">
    <citation type="submission" date="2016-11" db="UniProtKB">
        <authorList>
            <consortium name="WormBaseParasite"/>
        </authorList>
    </citation>
    <scope>IDENTIFICATION</scope>
</reference>
<dbReference type="Proteomes" id="UP000095283">
    <property type="component" value="Unplaced"/>
</dbReference>
<sequence length="71" mass="7486">MFGFAVPFIGVGVNSGTSIGFPSVGHIMNKMGMNGLDYLNNMAAATPKFVSKGVEDESNNRDNVDMTNLTG</sequence>
<organism evidence="1 2">
    <name type="scientific">Heterorhabditis bacteriophora</name>
    <name type="common">Entomopathogenic nematode worm</name>
    <dbReference type="NCBI Taxonomy" id="37862"/>
    <lineage>
        <taxon>Eukaryota</taxon>
        <taxon>Metazoa</taxon>
        <taxon>Ecdysozoa</taxon>
        <taxon>Nematoda</taxon>
        <taxon>Chromadorea</taxon>
        <taxon>Rhabditida</taxon>
        <taxon>Rhabditina</taxon>
        <taxon>Rhabditomorpha</taxon>
        <taxon>Strongyloidea</taxon>
        <taxon>Heterorhabditidae</taxon>
        <taxon>Heterorhabditis</taxon>
    </lineage>
</organism>
<keyword evidence="1" id="KW-1185">Reference proteome</keyword>
<evidence type="ECO:0000313" key="1">
    <source>
        <dbReference type="Proteomes" id="UP000095283"/>
    </source>
</evidence>
<evidence type="ECO:0000313" key="2">
    <source>
        <dbReference type="WBParaSite" id="Hba_14324"/>
    </source>
</evidence>
<dbReference type="WBParaSite" id="Hba_14324">
    <property type="protein sequence ID" value="Hba_14324"/>
    <property type="gene ID" value="Hba_14324"/>
</dbReference>